<keyword evidence="4" id="KW-0067">ATP-binding</keyword>
<dbReference type="FunFam" id="3.40.50.12780:FF:000001">
    <property type="entry name" value="Acetyl-coenzyme A synthetase"/>
    <property type="match status" value="1"/>
</dbReference>
<dbReference type="InterPro" id="IPR045851">
    <property type="entry name" value="AMP-bd_C_sf"/>
</dbReference>
<evidence type="ECO:0000259" key="7">
    <source>
        <dbReference type="Pfam" id="PF13193"/>
    </source>
</evidence>
<evidence type="ECO:0000256" key="2">
    <source>
        <dbReference type="ARBA" id="ARBA00022598"/>
    </source>
</evidence>
<dbReference type="Gene3D" id="3.40.50.12780">
    <property type="entry name" value="N-terminal domain of ligase-like"/>
    <property type="match status" value="1"/>
</dbReference>
<dbReference type="GO" id="GO:0019427">
    <property type="term" value="P:acetyl-CoA biosynthetic process from acetate"/>
    <property type="evidence" value="ECO:0007669"/>
    <property type="project" value="UniProtKB-UniRule"/>
</dbReference>
<dbReference type="NCBIfam" id="TIGR02188">
    <property type="entry name" value="Ac_CoA_lig_AcsA"/>
    <property type="match status" value="1"/>
</dbReference>
<dbReference type="Proteomes" id="UP000317265">
    <property type="component" value="Unassembled WGS sequence"/>
</dbReference>
<evidence type="ECO:0000256" key="3">
    <source>
        <dbReference type="ARBA" id="ARBA00022741"/>
    </source>
</evidence>
<evidence type="ECO:0000256" key="5">
    <source>
        <dbReference type="NCBIfam" id="TIGR02188"/>
    </source>
</evidence>
<dbReference type="NCBIfam" id="NF001208">
    <property type="entry name" value="PRK00174.1"/>
    <property type="match status" value="1"/>
</dbReference>
<evidence type="ECO:0000313" key="12">
    <source>
        <dbReference type="Proteomes" id="UP000317265"/>
    </source>
</evidence>
<feature type="domain" description="AMP-dependent synthetase/ligase" evidence="6">
    <location>
        <begin position="80"/>
        <end position="464"/>
    </location>
</feature>
<keyword evidence="3" id="KW-0547">Nucleotide-binding</keyword>
<dbReference type="GO" id="GO:0005524">
    <property type="term" value="F:ATP binding"/>
    <property type="evidence" value="ECO:0007669"/>
    <property type="project" value="UniProtKB-KW"/>
</dbReference>
<comment type="similarity">
    <text evidence="1">Belongs to the ATP-dependent AMP-binding enzyme family.</text>
</comment>
<dbReference type="EC" id="6.2.1.1" evidence="5"/>
<dbReference type="Pfam" id="PF13193">
    <property type="entry name" value="AMP-binding_C"/>
    <property type="match status" value="1"/>
</dbReference>
<sequence length="648" mass="74408">MEEIKTLPLSKNIHPDVNILKYIYNKSLEDPESFWRKVAEDLFWYEKNGPVFEPIDSPPYCYWFPYWKTNLSYNTLDRHIESWRKNKVAYYWEGENYEKKVLTYYDLYKEVNRFAYVLKNLGVKKGDRITIYMPVIPELPISMLACTRIGAIHSVVFSGFASYALAERINDCQSKIVITVDGTFRRGKLINTKKIVDEALNYTKSVEKVLVIKRADIEVEMMEDRDYWYDELKPSSYPYVEPERIEGIHPSFILYTSGTTGKPKGITHGTGGYMVWAYFTQKAVFDINDKDIFWCTADIGWITGHTYAVYGPLLAGATLFIYEGAPDYPRPDRWWEMIEAYGITILYTSPTAIRMHMKYGEEWIKCHDISSLRLLGSVGEPINPEVWNWYYKYVGQERCPIVDTWWQTETGGIMISPQPGLALVPLKAGSATLPLPGVDADVFTEDGKSAKPNEKGYLVIKRPWPGCLIGIWNNHERLKSQYYSKFPNVYYTGDFAIKDKDGYFWLLGRADEVLKVAGHRIGTAELEAAFLSHPAVAEAAVIGKSDPIKMQVPVAFVVLRPGHIPSPQLRIELINHIKETIGPIATPQSIYFVNKLPKTRSGKIMRRILLAVIEERDTGDVTTLEDETSVEEAKRAYEELKRMIEEIP</sequence>
<dbReference type="InterPro" id="IPR000873">
    <property type="entry name" value="AMP-dep_synth/lig_dom"/>
</dbReference>
<accession>A0A520KIG2</accession>
<dbReference type="InterPro" id="IPR042099">
    <property type="entry name" value="ANL_N_sf"/>
</dbReference>
<dbReference type="CDD" id="cd05966">
    <property type="entry name" value="ACS"/>
    <property type="match status" value="1"/>
</dbReference>
<comment type="caution">
    <text evidence="9">The sequence shown here is derived from an EMBL/GenBank/DDBJ whole genome shotgun (WGS) entry which is preliminary data.</text>
</comment>
<dbReference type="GO" id="GO:0043427">
    <property type="term" value="P:carbon fixation by 3-hydroxypropionate cycle"/>
    <property type="evidence" value="ECO:0007669"/>
    <property type="project" value="UniProtKB-ARBA"/>
</dbReference>
<dbReference type="EMBL" id="RXIH01000001">
    <property type="protein sequence ID" value="RZN57890.1"/>
    <property type="molecule type" value="Genomic_DNA"/>
</dbReference>
<name>A0A520KIG2_9CREN</name>
<dbReference type="GO" id="GO:0016208">
    <property type="term" value="F:AMP binding"/>
    <property type="evidence" value="ECO:0007669"/>
    <property type="project" value="InterPro"/>
</dbReference>
<dbReference type="PANTHER" id="PTHR24095">
    <property type="entry name" value="ACETYL-COENZYME A SYNTHETASE"/>
    <property type="match status" value="1"/>
</dbReference>
<dbReference type="PROSITE" id="PS00455">
    <property type="entry name" value="AMP_BINDING"/>
    <property type="match status" value="1"/>
</dbReference>
<dbReference type="PANTHER" id="PTHR24095:SF232">
    <property type="entry name" value="ACETYL-COENZYME A SYNTHETASE"/>
    <property type="match status" value="1"/>
</dbReference>
<dbReference type="AlphaFoldDB" id="A0A520KIG2"/>
<evidence type="ECO:0000313" key="10">
    <source>
        <dbReference type="EMBL" id="TDA37998.1"/>
    </source>
</evidence>
<feature type="domain" description="AMP-binding enzyme C-terminal" evidence="7">
    <location>
        <begin position="525"/>
        <end position="603"/>
    </location>
</feature>
<evidence type="ECO:0000313" key="9">
    <source>
        <dbReference type="EMBL" id="RZN57890.1"/>
    </source>
</evidence>
<dbReference type="InterPro" id="IPR025110">
    <property type="entry name" value="AMP-bd_C"/>
</dbReference>
<proteinExistence type="inferred from homology"/>
<dbReference type="EMBL" id="QNVI01000061">
    <property type="protein sequence ID" value="TDA37998.1"/>
    <property type="molecule type" value="Genomic_DNA"/>
</dbReference>
<dbReference type="InterPro" id="IPR011904">
    <property type="entry name" value="Ac_CoA_lig"/>
</dbReference>
<keyword evidence="2 9" id="KW-0436">Ligase</keyword>
<dbReference type="InterPro" id="IPR032387">
    <property type="entry name" value="ACAS_N"/>
</dbReference>
<organism evidence="9 11">
    <name type="scientific">Thermoproteota archaeon</name>
    <dbReference type="NCBI Taxonomy" id="2056631"/>
    <lineage>
        <taxon>Archaea</taxon>
        <taxon>Thermoproteota</taxon>
    </lineage>
</organism>
<reference evidence="9 11" key="2">
    <citation type="journal article" date="2019" name="Nat. Microbiol.">
        <title>Wide diversity of methane and short-chain alkane metabolisms in uncultured archaea.</title>
        <authorList>
            <person name="Borrel G."/>
            <person name="Adam P.S."/>
            <person name="McKay L.J."/>
            <person name="Chen L.X."/>
            <person name="Sierra-Garcia I.N."/>
            <person name="Sieber C.M."/>
            <person name="Letourneur Q."/>
            <person name="Ghozlane A."/>
            <person name="Andersen G.L."/>
            <person name="Li W.J."/>
            <person name="Hallam S.J."/>
            <person name="Muyzer G."/>
            <person name="de Oliveira V.M."/>
            <person name="Inskeep W.P."/>
            <person name="Banfield J.F."/>
            <person name="Gribaldo S."/>
        </authorList>
    </citation>
    <scope>NUCLEOTIDE SEQUENCE [LARGE SCALE GENOMIC DNA]</scope>
    <source>
        <strain evidence="9">Verst-YHS</strain>
    </source>
</reference>
<dbReference type="Gene3D" id="3.30.300.30">
    <property type="match status" value="1"/>
</dbReference>
<evidence type="ECO:0000259" key="6">
    <source>
        <dbReference type="Pfam" id="PF00501"/>
    </source>
</evidence>
<evidence type="ECO:0000256" key="4">
    <source>
        <dbReference type="ARBA" id="ARBA00022840"/>
    </source>
</evidence>
<feature type="domain" description="Acetyl-coenzyme A synthetase N-terminal" evidence="8">
    <location>
        <begin position="23"/>
        <end position="74"/>
    </location>
</feature>
<reference evidence="10 12" key="1">
    <citation type="journal article" date="2019" name="Nat. Microbiol.">
        <title>Expanding anaerobic alkane metabolism in the domain of Archaea.</title>
        <authorList>
            <person name="Wang Y."/>
            <person name="Wegener G."/>
            <person name="Hou J."/>
            <person name="Wang F."/>
            <person name="Xiao X."/>
        </authorList>
    </citation>
    <scope>NUCLEOTIDE SEQUENCE [LARGE SCALE GENOMIC DNA]</scope>
    <source>
        <strain evidence="10">WYZ-LMO11</strain>
    </source>
</reference>
<evidence type="ECO:0000313" key="11">
    <source>
        <dbReference type="Proteomes" id="UP000316080"/>
    </source>
</evidence>
<dbReference type="GO" id="GO:0043955">
    <property type="term" value="F:3-hydroxypropionyl-CoA synthetase activity"/>
    <property type="evidence" value="ECO:0007669"/>
    <property type="project" value="UniProtKB-ARBA"/>
</dbReference>
<evidence type="ECO:0000259" key="8">
    <source>
        <dbReference type="Pfam" id="PF16177"/>
    </source>
</evidence>
<dbReference type="SUPFAM" id="SSF56801">
    <property type="entry name" value="Acetyl-CoA synthetase-like"/>
    <property type="match status" value="1"/>
</dbReference>
<dbReference type="GO" id="GO:0003987">
    <property type="term" value="F:acetate-CoA ligase activity"/>
    <property type="evidence" value="ECO:0007669"/>
    <property type="project" value="UniProtKB-UniRule"/>
</dbReference>
<evidence type="ECO:0000256" key="1">
    <source>
        <dbReference type="ARBA" id="ARBA00006432"/>
    </source>
</evidence>
<dbReference type="Pfam" id="PF16177">
    <property type="entry name" value="ACAS_N"/>
    <property type="match status" value="1"/>
</dbReference>
<gene>
    <name evidence="9" type="primary">acs</name>
    <name evidence="10" type="ORF">DSO09_05685</name>
    <name evidence="9" type="ORF">EF809_00320</name>
</gene>
<dbReference type="InterPro" id="IPR020845">
    <property type="entry name" value="AMP-binding_CS"/>
</dbReference>
<protein>
    <recommendedName>
        <fullName evidence="5">Acetate--CoA ligase</fullName>
        <ecNumber evidence="5">6.2.1.1</ecNumber>
    </recommendedName>
</protein>
<dbReference type="Pfam" id="PF00501">
    <property type="entry name" value="AMP-binding"/>
    <property type="match status" value="1"/>
</dbReference>
<dbReference type="Proteomes" id="UP000316080">
    <property type="component" value="Unassembled WGS sequence"/>
</dbReference>